<dbReference type="AlphaFoldDB" id="A0AAU9TKA2"/>
<gene>
    <name evidence="1" type="ORF">EEDITHA_LOCUS2290</name>
</gene>
<proteinExistence type="predicted"/>
<dbReference type="Proteomes" id="UP001153954">
    <property type="component" value="Unassembled WGS sequence"/>
</dbReference>
<comment type="caution">
    <text evidence="1">The sequence shown here is derived from an EMBL/GenBank/DDBJ whole genome shotgun (WGS) entry which is preliminary data.</text>
</comment>
<keyword evidence="2" id="KW-1185">Reference proteome</keyword>
<accession>A0AAU9TKA2</accession>
<dbReference type="EMBL" id="CAKOGL010000004">
    <property type="protein sequence ID" value="CAH2085854.1"/>
    <property type="molecule type" value="Genomic_DNA"/>
</dbReference>
<sequence>MKRLKESGASYRNKRRAKLENIRKNEGALLKYVKSHILETSDSTLGLNSPKATGASNLEQAKTIQELDTIDLVPVRNVDMVPEDQNPKVTSQLESASACLDIDFDGVEIETDTGSALSAIQYQNLDDIGKWPQHVDENMRLYLVQQGQKVVQHINTDFAEASTVTRSGSCSLTSKGDTRRLTQEWFYRTLTDGEKVLRTWMAYSPSKASLFCFCCRLFENVNTPNGSKFFLI</sequence>
<name>A0AAU9TKA2_EUPED</name>
<evidence type="ECO:0000313" key="1">
    <source>
        <dbReference type="EMBL" id="CAH2085854.1"/>
    </source>
</evidence>
<reference evidence="1" key="1">
    <citation type="submission" date="2022-03" db="EMBL/GenBank/DDBJ databases">
        <authorList>
            <person name="Tunstrom K."/>
        </authorList>
    </citation>
    <scope>NUCLEOTIDE SEQUENCE</scope>
</reference>
<evidence type="ECO:0000313" key="2">
    <source>
        <dbReference type="Proteomes" id="UP001153954"/>
    </source>
</evidence>
<protein>
    <submittedName>
        <fullName evidence="1">Uncharacterized protein</fullName>
    </submittedName>
</protein>
<organism evidence="1 2">
    <name type="scientific">Euphydryas editha</name>
    <name type="common">Edith's checkerspot</name>
    <dbReference type="NCBI Taxonomy" id="104508"/>
    <lineage>
        <taxon>Eukaryota</taxon>
        <taxon>Metazoa</taxon>
        <taxon>Ecdysozoa</taxon>
        <taxon>Arthropoda</taxon>
        <taxon>Hexapoda</taxon>
        <taxon>Insecta</taxon>
        <taxon>Pterygota</taxon>
        <taxon>Neoptera</taxon>
        <taxon>Endopterygota</taxon>
        <taxon>Lepidoptera</taxon>
        <taxon>Glossata</taxon>
        <taxon>Ditrysia</taxon>
        <taxon>Papilionoidea</taxon>
        <taxon>Nymphalidae</taxon>
        <taxon>Nymphalinae</taxon>
        <taxon>Euphydryas</taxon>
    </lineage>
</organism>